<accession>A0A2A9PCC9</accession>
<evidence type="ECO:0000313" key="2">
    <source>
        <dbReference type="Proteomes" id="UP000037136"/>
    </source>
</evidence>
<dbReference type="EMBL" id="LAZP02000271">
    <property type="protein sequence ID" value="PFH58661.1"/>
    <property type="molecule type" value="Genomic_DNA"/>
</dbReference>
<protein>
    <submittedName>
        <fullName evidence="1">Uncharacterized protein</fullName>
    </submittedName>
</protein>
<reference evidence="1 2" key="2">
    <citation type="journal article" date="2017" name="Sci. Rep.">
        <title>Ant-infecting Ophiocordyceps genomes reveal a high diversity of potential behavioral manipulation genes and a possible major role for enterotoxins.</title>
        <authorList>
            <person name="de Bekker C."/>
            <person name="Ohm R.A."/>
            <person name="Evans H.C."/>
            <person name="Brachmann A."/>
            <person name="Hughes D.P."/>
        </authorList>
    </citation>
    <scope>NUCLEOTIDE SEQUENCE [LARGE SCALE GENOMIC DNA]</scope>
    <source>
        <strain evidence="1 2">SC16a</strain>
    </source>
</reference>
<sequence>MAEGFLASTSTKLAELPTFSYSLHRHPHCATKRAASPFTSFFLFCIPIVGRASISFVSRSLRKRCSRVSTRLISAVRANDDAATRLQAPPTLQPVVLDAARRRNIAPIRQTPSVMDVEAVQLPSPALNGHCSLDLNHCPVLVPVYPPRRGPRQGTGHLIFPLFLLW</sequence>
<gene>
    <name evidence="1" type="ORF">XA68_13407</name>
</gene>
<reference evidence="1 2" key="1">
    <citation type="journal article" date="2015" name="BMC Genomics">
        <title>Gene expression during zombie ant biting behavior reflects the complexity underlying fungal parasitic behavioral manipulation.</title>
        <authorList>
            <person name="de Bekker C."/>
            <person name="Ohm R.A."/>
            <person name="Loreto R.G."/>
            <person name="Sebastian A."/>
            <person name="Albert I."/>
            <person name="Merrow M."/>
            <person name="Brachmann A."/>
            <person name="Hughes D.P."/>
        </authorList>
    </citation>
    <scope>NUCLEOTIDE SEQUENCE [LARGE SCALE GENOMIC DNA]</scope>
    <source>
        <strain evidence="1 2">SC16a</strain>
    </source>
</reference>
<proteinExistence type="predicted"/>
<name>A0A2A9PCC9_OPHUN</name>
<keyword evidence="2" id="KW-1185">Reference proteome</keyword>
<dbReference type="Proteomes" id="UP000037136">
    <property type="component" value="Unassembled WGS sequence"/>
</dbReference>
<comment type="caution">
    <text evidence="1">The sequence shown here is derived from an EMBL/GenBank/DDBJ whole genome shotgun (WGS) entry which is preliminary data.</text>
</comment>
<dbReference type="AlphaFoldDB" id="A0A2A9PCC9"/>
<organism evidence="1 2">
    <name type="scientific">Ophiocordyceps unilateralis</name>
    <name type="common">Zombie-ant fungus</name>
    <name type="synonym">Torrubia unilateralis</name>
    <dbReference type="NCBI Taxonomy" id="268505"/>
    <lineage>
        <taxon>Eukaryota</taxon>
        <taxon>Fungi</taxon>
        <taxon>Dikarya</taxon>
        <taxon>Ascomycota</taxon>
        <taxon>Pezizomycotina</taxon>
        <taxon>Sordariomycetes</taxon>
        <taxon>Hypocreomycetidae</taxon>
        <taxon>Hypocreales</taxon>
        <taxon>Ophiocordycipitaceae</taxon>
        <taxon>Ophiocordyceps</taxon>
    </lineage>
</organism>
<evidence type="ECO:0000313" key="1">
    <source>
        <dbReference type="EMBL" id="PFH58661.1"/>
    </source>
</evidence>